<dbReference type="AlphaFoldDB" id="A0AAD5E799"/>
<evidence type="ECO:0000313" key="2">
    <source>
        <dbReference type="Proteomes" id="UP001206595"/>
    </source>
</evidence>
<accession>A0AAD5E799</accession>
<dbReference type="EMBL" id="MU620938">
    <property type="protein sequence ID" value="KAI8577640.1"/>
    <property type="molecule type" value="Genomic_DNA"/>
</dbReference>
<sequence length="111" mass="12484">MRQKRKAYGGKLLSYSFGSLVAVDYLTKRPLTPPAPSIDCRTTINLLFNEPVCRGRNVAILADGWRIELHFWVCQGLSSDDSVQAHHNDRLSTLVEQVVRTHIPDPSANPR</sequence>
<keyword evidence="2" id="KW-1185">Reference proteome</keyword>
<dbReference type="RefSeq" id="XP_051442644.1">
    <property type="nucleotide sequence ID" value="XM_051593088.1"/>
</dbReference>
<gene>
    <name evidence="1" type="ORF">K450DRAFT_273625</name>
</gene>
<evidence type="ECO:0000313" key="1">
    <source>
        <dbReference type="EMBL" id="KAI8577640.1"/>
    </source>
</evidence>
<protein>
    <submittedName>
        <fullName evidence="1">Uncharacterized protein</fullName>
    </submittedName>
</protein>
<dbReference type="Proteomes" id="UP001206595">
    <property type="component" value="Unassembled WGS sequence"/>
</dbReference>
<dbReference type="GeneID" id="75918430"/>
<reference evidence="1" key="2">
    <citation type="journal article" date="2022" name="Proc. Natl. Acad. Sci. U.S.A.">
        <title>Diploid-dominant life cycles characterize the early evolution of Fungi.</title>
        <authorList>
            <person name="Amses K.R."/>
            <person name="Simmons D.R."/>
            <person name="Longcore J.E."/>
            <person name="Mondo S.J."/>
            <person name="Seto K."/>
            <person name="Jeronimo G.H."/>
            <person name="Bonds A.E."/>
            <person name="Quandt C.A."/>
            <person name="Davis W.J."/>
            <person name="Chang Y."/>
            <person name="Federici B.A."/>
            <person name="Kuo A."/>
            <person name="LaButti K."/>
            <person name="Pangilinan J."/>
            <person name="Andreopoulos W."/>
            <person name="Tritt A."/>
            <person name="Riley R."/>
            <person name="Hundley H."/>
            <person name="Johnson J."/>
            <person name="Lipzen A."/>
            <person name="Barry K."/>
            <person name="Lang B.F."/>
            <person name="Cuomo C.A."/>
            <person name="Buchler N.E."/>
            <person name="Grigoriev I.V."/>
            <person name="Spatafora J.W."/>
            <person name="Stajich J.E."/>
            <person name="James T.Y."/>
        </authorList>
    </citation>
    <scope>NUCLEOTIDE SEQUENCE</scope>
    <source>
        <strain evidence="1">AG</strain>
    </source>
</reference>
<organism evidence="1 2">
    <name type="scientific">Umbelopsis ramanniana AG</name>
    <dbReference type="NCBI Taxonomy" id="1314678"/>
    <lineage>
        <taxon>Eukaryota</taxon>
        <taxon>Fungi</taxon>
        <taxon>Fungi incertae sedis</taxon>
        <taxon>Mucoromycota</taxon>
        <taxon>Mucoromycotina</taxon>
        <taxon>Umbelopsidomycetes</taxon>
        <taxon>Umbelopsidales</taxon>
        <taxon>Umbelopsidaceae</taxon>
        <taxon>Umbelopsis</taxon>
    </lineage>
</organism>
<comment type="caution">
    <text evidence="1">The sequence shown here is derived from an EMBL/GenBank/DDBJ whole genome shotgun (WGS) entry which is preliminary data.</text>
</comment>
<proteinExistence type="predicted"/>
<reference evidence="1" key="1">
    <citation type="submission" date="2021-06" db="EMBL/GenBank/DDBJ databases">
        <authorList>
            <consortium name="DOE Joint Genome Institute"/>
            <person name="Mondo S.J."/>
            <person name="Amses K.R."/>
            <person name="Simmons D.R."/>
            <person name="Longcore J.E."/>
            <person name="Seto K."/>
            <person name="Alves G.H."/>
            <person name="Bonds A.E."/>
            <person name="Quandt C.A."/>
            <person name="Davis W.J."/>
            <person name="Chang Y."/>
            <person name="Letcher P.M."/>
            <person name="Powell M.J."/>
            <person name="Kuo A."/>
            <person name="Labutti K."/>
            <person name="Pangilinan J."/>
            <person name="Andreopoulos W."/>
            <person name="Tritt A."/>
            <person name="Riley R."/>
            <person name="Hundley H."/>
            <person name="Johnson J."/>
            <person name="Lipzen A."/>
            <person name="Barry K."/>
            <person name="Berbee M.L."/>
            <person name="Buchler N.E."/>
            <person name="Grigoriev I.V."/>
            <person name="Spatafora J.W."/>
            <person name="Stajich J.E."/>
            <person name="James T.Y."/>
        </authorList>
    </citation>
    <scope>NUCLEOTIDE SEQUENCE</scope>
    <source>
        <strain evidence="1">AG</strain>
    </source>
</reference>
<name>A0AAD5E799_UMBRA</name>